<evidence type="ECO:0000313" key="2">
    <source>
        <dbReference type="EMBL" id="GHA18964.1"/>
    </source>
</evidence>
<reference evidence="2" key="2">
    <citation type="submission" date="2020-09" db="EMBL/GenBank/DDBJ databases">
        <authorList>
            <person name="Sun Q."/>
            <person name="Ohkuma M."/>
        </authorList>
    </citation>
    <scope>NUCLEOTIDE SEQUENCE</scope>
    <source>
        <strain evidence="2">JCM 5016</strain>
    </source>
</reference>
<sequence length="152" mass="17910">MQWLWFPVLGALWLVPYLVLVSGYFMAFFPFAFVWDVDVPDPPGSGRRFRWRRRMWLNRKRMRRECSRDVLWVEDQLRALFDGRAPVLEGRQSSGTTWRHRDGRVEVDDSYFRQLGVARALRIAQEHGWSADEAGLRAAPTWLVFHRAGTEG</sequence>
<dbReference type="EMBL" id="BMWH01000059">
    <property type="protein sequence ID" value="GHA18964.1"/>
    <property type="molecule type" value="Genomic_DNA"/>
</dbReference>
<organism evidence="2 3">
    <name type="scientific">Streptomyces echinoruber</name>
    <dbReference type="NCBI Taxonomy" id="68898"/>
    <lineage>
        <taxon>Bacteria</taxon>
        <taxon>Bacillati</taxon>
        <taxon>Actinomycetota</taxon>
        <taxon>Actinomycetes</taxon>
        <taxon>Kitasatosporales</taxon>
        <taxon>Streptomycetaceae</taxon>
        <taxon>Streptomyces</taxon>
    </lineage>
</organism>
<proteinExistence type="predicted"/>
<keyword evidence="3" id="KW-1185">Reference proteome</keyword>
<name>A0A918S1M0_9ACTN</name>
<keyword evidence="1" id="KW-0812">Transmembrane</keyword>
<reference evidence="2" key="1">
    <citation type="journal article" date="2014" name="Int. J. Syst. Evol. Microbiol.">
        <title>Complete genome sequence of Corynebacterium casei LMG S-19264T (=DSM 44701T), isolated from a smear-ripened cheese.</title>
        <authorList>
            <consortium name="US DOE Joint Genome Institute (JGI-PGF)"/>
            <person name="Walter F."/>
            <person name="Albersmeier A."/>
            <person name="Kalinowski J."/>
            <person name="Ruckert C."/>
        </authorList>
    </citation>
    <scope>NUCLEOTIDE SEQUENCE</scope>
    <source>
        <strain evidence="2">JCM 5016</strain>
    </source>
</reference>
<dbReference type="Proteomes" id="UP000623010">
    <property type="component" value="Unassembled WGS sequence"/>
</dbReference>
<evidence type="ECO:0000313" key="3">
    <source>
        <dbReference type="Proteomes" id="UP000623010"/>
    </source>
</evidence>
<keyword evidence="1" id="KW-1133">Transmembrane helix</keyword>
<gene>
    <name evidence="2" type="ORF">GCM10010389_66020</name>
</gene>
<evidence type="ECO:0000256" key="1">
    <source>
        <dbReference type="SAM" id="Phobius"/>
    </source>
</evidence>
<feature type="transmembrane region" description="Helical" evidence="1">
    <location>
        <begin position="12"/>
        <end position="35"/>
    </location>
</feature>
<dbReference type="AlphaFoldDB" id="A0A918S1M0"/>
<comment type="caution">
    <text evidence="2">The sequence shown here is derived from an EMBL/GenBank/DDBJ whole genome shotgun (WGS) entry which is preliminary data.</text>
</comment>
<accession>A0A918S1M0</accession>
<protein>
    <submittedName>
        <fullName evidence="2">Uncharacterized protein</fullName>
    </submittedName>
</protein>
<keyword evidence="1" id="KW-0472">Membrane</keyword>